<evidence type="ECO:0000313" key="2">
    <source>
        <dbReference type="Proteomes" id="UP000009342"/>
    </source>
</evidence>
<proteinExistence type="predicted"/>
<name>A0ABP1WC70_9ENTR</name>
<comment type="caution">
    <text evidence="1">The sequence shown here is derived from an EMBL/GenBank/DDBJ whole genome shotgun (WGS) entry which is preliminary data.</text>
</comment>
<protein>
    <submittedName>
        <fullName evidence="1">Uncharacterized protein</fullName>
    </submittedName>
</protein>
<organism evidence="1 2">
    <name type="scientific">Cronobacter dublinensis 1210</name>
    <dbReference type="NCBI Taxonomy" id="1208656"/>
    <lineage>
        <taxon>Bacteria</taxon>
        <taxon>Pseudomonadati</taxon>
        <taxon>Pseudomonadota</taxon>
        <taxon>Gammaproteobacteria</taxon>
        <taxon>Enterobacterales</taxon>
        <taxon>Enterobacteriaceae</taxon>
        <taxon>Cronobacter</taxon>
    </lineage>
</organism>
<gene>
    <name evidence="1" type="ORF">BN134_2609</name>
</gene>
<keyword evidence="2" id="KW-1185">Reference proteome</keyword>
<sequence length="45" mass="5128">MRSNGPQGEAASRRVILWHRPNLKSLLNEQAFCFPAFVRMRTSGP</sequence>
<dbReference type="EMBL" id="CAKZ01000116">
    <property type="protein sequence ID" value="CCJ81851.1"/>
    <property type="molecule type" value="Genomic_DNA"/>
</dbReference>
<reference evidence="2" key="1">
    <citation type="journal article" date="2012" name="PLoS ONE">
        <title>Comparative analysis of genome sequences covering the seven cronobacter species.</title>
        <authorList>
            <person name="Joseph S."/>
            <person name="Desai P."/>
            <person name="Ji Y."/>
            <person name="Cummings C.A."/>
            <person name="Shih R."/>
            <person name="Degoricija L."/>
            <person name="Rico A."/>
            <person name="Brzoska P."/>
            <person name="Hamby S.E."/>
            <person name="Masood N."/>
            <person name="Hariri S."/>
            <person name="Sonbol H."/>
            <person name="Chuzhanova N."/>
            <person name="McClelland M."/>
            <person name="Furtado M.R."/>
            <person name="Forsythe S.J."/>
        </authorList>
    </citation>
    <scope>NUCLEOTIDE SEQUENCE [LARGE SCALE GENOMIC DNA]</scope>
    <source>
        <strain evidence="2">1210</strain>
    </source>
</reference>
<evidence type="ECO:0000313" key="1">
    <source>
        <dbReference type="EMBL" id="CCJ81851.1"/>
    </source>
</evidence>
<dbReference type="Proteomes" id="UP000009342">
    <property type="component" value="Unassembled WGS sequence"/>
</dbReference>
<accession>A0ABP1WC70</accession>